<keyword evidence="4" id="KW-0597">Phosphoprotein</keyword>
<evidence type="ECO:0000256" key="9">
    <source>
        <dbReference type="ARBA" id="ARBA00048052"/>
    </source>
</evidence>
<comment type="catalytic activity">
    <reaction evidence="14">
        <text>N-octadecanoyl ethanolamine + H2O = octadecanoate + ethanolamine</text>
        <dbReference type="Rhea" id="RHEA:63124"/>
        <dbReference type="ChEBI" id="CHEBI:15377"/>
        <dbReference type="ChEBI" id="CHEBI:25629"/>
        <dbReference type="ChEBI" id="CHEBI:57603"/>
        <dbReference type="ChEBI" id="CHEBI:85299"/>
    </reaction>
    <physiologicalReaction direction="left-to-right" evidence="14">
        <dbReference type="Rhea" id="RHEA:63125"/>
    </physiologicalReaction>
</comment>
<dbReference type="SUPFAM" id="SSF75304">
    <property type="entry name" value="Amidase signature (AS) enzymes"/>
    <property type="match status" value="1"/>
</dbReference>
<evidence type="ECO:0000256" key="13">
    <source>
        <dbReference type="ARBA" id="ARBA00051346"/>
    </source>
</evidence>
<feature type="active site" description="Charge relay system" evidence="18">
    <location>
        <position position="215"/>
    </location>
</feature>
<keyword evidence="6" id="KW-0442">Lipid degradation</keyword>
<comment type="catalytic activity">
    <reaction evidence="9">
        <text>N-(9Z-octadecenoyl) ethanolamine + H2O = ethanolamine + (9Z)-octadecenoate</text>
        <dbReference type="Rhea" id="RHEA:45060"/>
        <dbReference type="ChEBI" id="CHEBI:15377"/>
        <dbReference type="ChEBI" id="CHEBI:30823"/>
        <dbReference type="ChEBI" id="CHEBI:57603"/>
        <dbReference type="ChEBI" id="CHEBI:71466"/>
    </reaction>
    <physiologicalReaction direction="left-to-right" evidence="9">
        <dbReference type="Rhea" id="RHEA:45061"/>
    </physiologicalReaction>
</comment>
<dbReference type="InterPro" id="IPR052096">
    <property type="entry name" value="Endocannabinoid_amidase"/>
</dbReference>
<evidence type="ECO:0000256" key="16">
    <source>
        <dbReference type="ARBA" id="ARBA00052709"/>
    </source>
</evidence>
<evidence type="ECO:0000256" key="15">
    <source>
        <dbReference type="ARBA" id="ARBA00052458"/>
    </source>
</evidence>
<evidence type="ECO:0000256" key="14">
    <source>
        <dbReference type="ARBA" id="ARBA00051454"/>
    </source>
</evidence>
<evidence type="ECO:0000256" key="4">
    <source>
        <dbReference type="ARBA" id="ARBA00022553"/>
    </source>
</evidence>
<comment type="catalytic activity">
    <reaction evidence="16">
        <text>N-(5Z,8Z,11Z,14Z)-eicosatetraenoyl-glycine + H2O = (5Z,8Z,11Z,14Z)-eicosatetraenoate + glycine</text>
        <dbReference type="Rhea" id="RHEA:64108"/>
        <dbReference type="ChEBI" id="CHEBI:15377"/>
        <dbReference type="ChEBI" id="CHEBI:32395"/>
        <dbReference type="ChEBI" id="CHEBI:57305"/>
        <dbReference type="ChEBI" id="CHEBI:59002"/>
    </reaction>
    <physiologicalReaction direction="left-to-right" evidence="16">
        <dbReference type="Rhea" id="RHEA:64109"/>
    </physiologicalReaction>
</comment>
<reference evidence="21 22" key="1">
    <citation type="submission" date="2020-04" db="EMBL/GenBank/DDBJ databases">
        <authorList>
            <person name="Laetsch R D."/>
            <person name="Stevens L."/>
            <person name="Kumar S."/>
            <person name="Blaxter L. M."/>
        </authorList>
    </citation>
    <scope>NUCLEOTIDE SEQUENCE [LARGE SCALE GENOMIC DNA]</scope>
</reference>
<evidence type="ECO:0000256" key="19">
    <source>
        <dbReference type="PIRSR" id="PIRSR001221-2"/>
    </source>
</evidence>
<dbReference type="PANTHER" id="PTHR45847">
    <property type="entry name" value="FATTY ACID AMIDE HYDROLASE"/>
    <property type="match status" value="1"/>
</dbReference>
<evidence type="ECO:0000313" key="22">
    <source>
        <dbReference type="Proteomes" id="UP000494206"/>
    </source>
</evidence>
<feature type="active site" description="Charge relay system" evidence="18">
    <location>
        <position position="140"/>
    </location>
</feature>
<dbReference type="Proteomes" id="UP000494206">
    <property type="component" value="Unassembled WGS sequence"/>
</dbReference>
<dbReference type="GO" id="GO:0009062">
    <property type="term" value="P:fatty acid catabolic process"/>
    <property type="evidence" value="ECO:0007669"/>
    <property type="project" value="TreeGrafter"/>
</dbReference>
<dbReference type="InterPro" id="IPR020556">
    <property type="entry name" value="Amidase_CS"/>
</dbReference>
<comment type="catalytic activity">
    <reaction evidence="1">
        <text>(9Z)-octadecenamide + H2O = (9Z)-octadecenoate + NH4(+)</text>
        <dbReference type="Rhea" id="RHEA:26506"/>
        <dbReference type="ChEBI" id="CHEBI:15377"/>
        <dbReference type="ChEBI" id="CHEBI:28938"/>
        <dbReference type="ChEBI" id="CHEBI:30823"/>
        <dbReference type="ChEBI" id="CHEBI:116314"/>
        <dbReference type="EC" id="3.5.1.99"/>
    </reaction>
    <physiologicalReaction direction="left-to-right" evidence="1">
        <dbReference type="Rhea" id="RHEA:26507"/>
    </physiologicalReaction>
</comment>
<dbReference type="Pfam" id="PF01425">
    <property type="entry name" value="Amidase"/>
    <property type="match status" value="1"/>
</dbReference>
<dbReference type="EMBL" id="CADEPM010000005">
    <property type="protein sequence ID" value="CAB3405899.1"/>
    <property type="molecule type" value="Genomic_DNA"/>
</dbReference>
<evidence type="ECO:0000256" key="1">
    <source>
        <dbReference type="ARBA" id="ARBA00000208"/>
    </source>
</evidence>
<feature type="active site" description="Acyl-ester intermediate" evidence="18">
    <location>
        <position position="239"/>
    </location>
</feature>
<evidence type="ECO:0000256" key="5">
    <source>
        <dbReference type="ARBA" id="ARBA00022801"/>
    </source>
</evidence>
<comment type="catalytic activity">
    <reaction evidence="15">
        <text>N-docosanoyl-ethanolamine + H2O = docosanoate + ethanolamine</text>
        <dbReference type="Rhea" id="RHEA:63128"/>
        <dbReference type="ChEBI" id="CHEBI:15377"/>
        <dbReference type="ChEBI" id="CHEBI:23858"/>
        <dbReference type="ChEBI" id="CHEBI:57603"/>
        <dbReference type="ChEBI" id="CHEBI:146186"/>
    </reaction>
    <physiologicalReaction direction="left-to-right" evidence="15">
        <dbReference type="Rhea" id="RHEA:63129"/>
    </physiologicalReaction>
</comment>
<evidence type="ECO:0000256" key="11">
    <source>
        <dbReference type="ARBA" id="ARBA00050294"/>
    </source>
</evidence>
<gene>
    <name evidence="21" type="ORF">CBOVIS_LOCUS8041</name>
</gene>
<dbReference type="PIRSF" id="PIRSF001221">
    <property type="entry name" value="Amidase_fungi"/>
    <property type="match status" value="1"/>
</dbReference>
<proteinExistence type="inferred from homology"/>
<feature type="domain" description="Amidase" evidence="20">
    <location>
        <begin position="85"/>
        <end position="557"/>
    </location>
</feature>
<dbReference type="PROSITE" id="PS00571">
    <property type="entry name" value="AMIDASES"/>
    <property type="match status" value="1"/>
</dbReference>
<evidence type="ECO:0000256" key="17">
    <source>
        <dbReference type="ARBA" id="ARBA00077216"/>
    </source>
</evidence>
<keyword evidence="22" id="KW-1185">Reference proteome</keyword>
<dbReference type="AlphaFoldDB" id="A0A8S1EX23"/>
<evidence type="ECO:0000256" key="7">
    <source>
        <dbReference type="ARBA" id="ARBA00023098"/>
    </source>
</evidence>
<comment type="catalytic activity">
    <reaction evidence="8">
        <text>(9Z)-octadecenoate + glycine = N-(9Z-octadecenoyl)glycine + H2O</text>
        <dbReference type="Rhea" id="RHEA:51316"/>
        <dbReference type="ChEBI" id="CHEBI:15377"/>
        <dbReference type="ChEBI" id="CHEBI:30823"/>
        <dbReference type="ChEBI" id="CHEBI:57305"/>
        <dbReference type="ChEBI" id="CHEBI:133992"/>
    </reaction>
    <physiologicalReaction direction="right-to-left" evidence="8">
        <dbReference type="Rhea" id="RHEA:51318"/>
    </physiologicalReaction>
</comment>
<evidence type="ECO:0000256" key="6">
    <source>
        <dbReference type="ARBA" id="ARBA00022963"/>
    </source>
</evidence>
<keyword evidence="5" id="KW-0378">Hydrolase</keyword>
<accession>A0A8S1EX23</accession>
<dbReference type="EC" id="3.5.1.99" evidence="3"/>
<dbReference type="GO" id="GO:0004040">
    <property type="term" value="F:amidase activity"/>
    <property type="evidence" value="ECO:0007669"/>
    <property type="project" value="TreeGrafter"/>
</dbReference>
<organism evidence="21 22">
    <name type="scientific">Caenorhabditis bovis</name>
    <dbReference type="NCBI Taxonomy" id="2654633"/>
    <lineage>
        <taxon>Eukaryota</taxon>
        <taxon>Metazoa</taxon>
        <taxon>Ecdysozoa</taxon>
        <taxon>Nematoda</taxon>
        <taxon>Chromadorea</taxon>
        <taxon>Rhabditida</taxon>
        <taxon>Rhabditina</taxon>
        <taxon>Rhabditomorpha</taxon>
        <taxon>Rhabditoidea</taxon>
        <taxon>Rhabditidae</taxon>
        <taxon>Peloderinae</taxon>
        <taxon>Caenorhabditis</taxon>
    </lineage>
</organism>
<dbReference type="FunFam" id="3.90.1300.10:FF:000001">
    <property type="entry name" value="Fatty-acid amide hydrolase 1"/>
    <property type="match status" value="1"/>
</dbReference>
<evidence type="ECO:0000256" key="18">
    <source>
        <dbReference type="PIRSR" id="PIRSR001221-1"/>
    </source>
</evidence>
<dbReference type="InterPro" id="IPR023631">
    <property type="entry name" value="Amidase_dom"/>
</dbReference>
<feature type="binding site" evidence="19">
    <location>
        <position position="215"/>
    </location>
    <ligand>
        <name>substrate</name>
    </ligand>
</feature>
<evidence type="ECO:0000256" key="8">
    <source>
        <dbReference type="ARBA" id="ARBA00047450"/>
    </source>
</evidence>
<dbReference type="InterPro" id="IPR036928">
    <property type="entry name" value="AS_sf"/>
</dbReference>
<dbReference type="Gene3D" id="3.90.1300.10">
    <property type="entry name" value="Amidase signature (AS) domain"/>
    <property type="match status" value="1"/>
</dbReference>
<keyword evidence="7" id="KW-0443">Lipid metabolism</keyword>
<dbReference type="GO" id="GO:0017064">
    <property type="term" value="F:fatty acid amide hydrolase activity"/>
    <property type="evidence" value="ECO:0007669"/>
    <property type="project" value="UniProtKB-EC"/>
</dbReference>
<evidence type="ECO:0000256" key="3">
    <source>
        <dbReference type="ARBA" id="ARBA00012112"/>
    </source>
</evidence>
<comment type="catalytic activity">
    <reaction evidence="12">
        <text>N-(15Z-tetracosenoyl)-ethanolamine + H2O = (15Z)-tetracosenoate + ethanolamine</text>
        <dbReference type="Rhea" id="RHEA:63144"/>
        <dbReference type="ChEBI" id="CHEBI:15377"/>
        <dbReference type="ChEBI" id="CHEBI:32392"/>
        <dbReference type="ChEBI" id="CHEBI:57603"/>
        <dbReference type="ChEBI" id="CHEBI:146187"/>
    </reaction>
    <physiologicalReaction direction="left-to-right" evidence="12">
        <dbReference type="Rhea" id="RHEA:63145"/>
    </physiologicalReaction>
</comment>
<evidence type="ECO:0000313" key="21">
    <source>
        <dbReference type="EMBL" id="CAB3405899.1"/>
    </source>
</evidence>
<comment type="caution">
    <text evidence="21">The sequence shown here is derived from an EMBL/GenBank/DDBJ whole genome shotgun (WGS) entry which is preliminary data.</text>
</comment>
<protein>
    <recommendedName>
        <fullName evidence="3">fatty acid amide hydrolase</fullName>
        <ecNumber evidence="3">3.5.1.99</ecNumber>
    </recommendedName>
    <alternativeName>
        <fullName evidence="17">Anandamide amidohydrolase 1</fullName>
    </alternativeName>
</protein>
<comment type="catalytic activity">
    <reaction evidence="10">
        <text>N-(5Z,8Z,11Z,14Z-eicosatetraenoyl)-ethanolamine + H2O = ethanolamine + (5Z,8Z,11Z,14Z)-eicosatetraenoate</text>
        <dbReference type="Rhea" id="RHEA:26136"/>
        <dbReference type="ChEBI" id="CHEBI:2700"/>
        <dbReference type="ChEBI" id="CHEBI:15377"/>
        <dbReference type="ChEBI" id="CHEBI:32395"/>
        <dbReference type="ChEBI" id="CHEBI:57603"/>
        <dbReference type="EC" id="3.5.1.99"/>
    </reaction>
    <physiologicalReaction direction="left-to-right" evidence="10">
        <dbReference type="Rhea" id="RHEA:26137"/>
    </physiologicalReaction>
</comment>
<dbReference type="OrthoDB" id="6428749at2759"/>
<comment type="catalytic activity">
    <reaction evidence="11">
        <text>N-(5Z,8Z,11Z,14Z-eicosatetraenoyl)-L-serine + H2O = (5Z,8Z,11Z,14Z)-eicosatetraenoate + L-serine</text>
        <dbReference type="Rhea" id="RHEA:64116"/>
        <dbReference type="ChEBI" id="CHEBI:15377"/>
        <dbReference type="ChEBI" id="CHEBI:32395"/>
        <dbReference type="ChEBI" id="CHEBI:33384"/>
        <dbReference type="ChEBI" id="CHEBI:149697"/>
    </reaction>
    <physiologicalReaction direction="left-to-right" evidence="11">
        <dbReference type="Rhea" id="RHEA:64117"/>
    </physiologicalReaction>
</comment>
<evidence type="ECO:0000256" key="2">
    <source>
        <dbReference type="ARBA" id="ARBA00009199"/>
    </source>
</evidence>
<feature type="binding site" evidence="19">
    <location>
        <begin position="236"/>
        <end position="239"/>
    </location>
    <ligand>
        <name>substrate</name>
    </ligand>
</feature>
<evidence type="ECO:0000256" key="12">
    <source>
        <dbReference type="ARBA" id="ARBA00050992"/>
    </source>
</evidence>
<dbReference type="PANTHER" id="PTHR45847:SF11">
    <property type="entry name" value="AMIDASE DOMAIN-CONTAINING PROTEIN"/>
    <property type="match status" value="1"/>
</dbReference>
<comment type="catalytic activity">
    <reaction evidence="13">
        <text>N-(9Z-hexadecenoyl) ethanolamine + H2O = (9Z)-hexadecenoate + ethanolamine</text>
        <dbReference type="Rhea" id="RHEA:35563"/>
        <dbReference type="ChEBI" id="CHEBI:15377"/>
        <dbReference type="ChEBI" id="CHEBI:32372"/>
        <dbReference type="ChEBI" id="CHEBI:57603"/>
        <dbReference type="ChEBI" id="CHEBI:71465"/>
    </reaction>
    <physiologicalReaction direction="left-to-right" evidence="13">
        <dbReference type="Rhea" id="RHEA:35564"/>
    </physiologicalReaction>
</comment>
<sequence length="572" mass="64325">MLIALLLLVALYYSSRLFIWYQNWKQRQIQLKEIIRKKREARKESIEFARKSAAKIDEQKREFIGGLDFIQLRAGLQNGSISCIEALRTYYYKAIKAHEKTNALCMFVTDAEKWAIEWDEKAKNPAFVKPPFFGIPFSLKENCPLKGYDQTRGFVQDCFHPTKKDGVMVNIIKMNGGVPFCQTNIPQSLLSFNCCNPVYGTTNFVMDKERTCGGSSGGEAALISADGSLIGIGGDVGGSIRIPCAFCGIVGFKPSHLRYSHRGVCGSVPGRPLINSNEGPMCKDVTTVVEYHKTIWGTTTISKIDPYVPPVLWNEQEFTSTRPLRIGYYIDDGWFTPTPACQRAVLEAKQILERNGHKLVPFTPPDVANVICHLLRAICVDSGRYLRNKLLNDVADPHCYFSMALWFIPVWVQRSVAFVIQWFYPRISQVLTSMTLSTPELRESYAFIEQYREDFTETFVEQNLDVILCPATVTPAMTHNAPGKLAVAALYTAIFNLLDYGAGVVPVTKVTEEDDKNLDNYPATDPWYREAKRDSKGLIGYPIAVQVAAPPYSEEACFRVLSEIEIGVKSNQ</sequence>
<name>A0A8S1EX23_9PELO</name>
<evidence type="ECO:0000256" key="10">
    <source>
        <dbReference type="ARBA" id="ARBA00048606"/>
    </source>
</evidence>
<feature type="binding site" evidence="19">
    <location>
        <position position="189"/>
    </location>
    <ligand>
        <name>substrate</name>
    </ligand>
</feature>
<evidence type="ECO:0000259" key="20">
    <source>
        <dbReference type="Pfam" id="PF01425"/>
    </source>
</evidence>
<comment type="similarity">
    <text evidence="2">Belongs to the amidase family.</text>
</comment>